<gene>
    <name evidence="3" type="ORF">H6A60_06460</name>
</gene>
<comment type="caution">
    <text evidence="3">The sequence shown here is derived from an EMBL/GenBank/DDBJ whole genome shotgun (WGS) entry which is preliminary data.</text>
</comment>
<evidence type="ECO:0000256" key="2">
    <source>
        <dbReference type="SAM" id="Phobius"/>
    </source>
</evidence>
<keyword evidence="4" id="KW-1185">Reference proteome</keyword>
<protein>
    <submittedName>
        <fullName evidence="3">LapA family protein</fullName>
    </submittedName>
</protein>
<dbReference type="Proteomes" id="UP000715095">
    <property type="component" value="Unassembled WGS sequence"/>
</dbReference>
<organism evidence="3 4">
    <name type="scientific">Sutterella massiliensis</name>
    <dbReference type="NCBI Taxonomy" id="1816689"/>
    <lineage>
        <taxon>Bacteria</taxon>
        <taxon>Pseudomonadati</taxon>
        <taxon>Pseudomonadota</taxon>
        <taxon>Betaproteobacteria</taxon>
        <taxon>Burkholderiales</taxon>
        <taxon>Sutterellaceae</taxon>
        <taxon>Sutterella</taxon>
    </lineage>
</organism>
<keyword evidence="1" id="KW-0175">Coiled coil</keyword>
<feature type="coiled-coil region" evidence="1">
    <location>
        <begin position="121"/>
        <end position="152"/>
    </location>
</feature>
<reference evidence="3 4" key="1">
    <citation type="journal article" date="2021" name="Sci. Rep.">
        <title>The distribution of antibiotic resistance genes in chicken gut microbiota commensals.</title>
        <authorList>
            <person name="Juricova H."/>
            <person name="Matiasovicova J."/>
            <person name="Kubasova T."/>
            <person name="Cejkova D."/>
            <person name="Rychlik I."/>
        </authorList>
    </citation>
    <scope>NUCLEOTIDE SEQUENCE [LARGE SCALE GENOMIC DNA]</scope>
    <source>
        <strain evidence="3 4">An829</strain>
    </source>
</reference>
<keyword evidence="2" id="KW-0472">Membrane</keyword>
<keyword evidence="2" id="KW-1133">Transmembrane helix</keyword>
<dbReference type="RefSeq" id="WP_205102598.1">
    <property type="nucleotide sequence ID" value="NZ_JACJJC010000008.1"/>
</dbReference>
<proteinExistence type="predicted"/>
<evidence type="ECO:0000313" key="4">
    <source>
        <dbReference type="Proteomes" id="UP000715095"/>
    </source>
</evidence>
<accession>A0ABS2DS45</accession>
<sequence>MKFRTLGILLVLVVMAVFLIINWTTLSQVTMVNLVYTEIQAPLGVLVVCGFSVIILLLGIYTIWQQASVLIELRSAYKEARRAHQLAEEADKSRLIEATKEMKSRFEHLEAVLTGRSDESMQVLRERLDVLEKQLGKQAEENRAEREAAKAEIFAELKAVQKRLSDTLPAPAEEVADEKKKKEVFGELF</sequence>
<name>A0ABS2DS45_9BURK</name>
<keyword evidence="2" id="KW-0812">Transmembrane</keyword>
<evidence type="ECO:0000256" key="1">
    <source>
        <dbReference type="SAM" id="Coils"/>
    </source>
</evidence>
<feature type="transmembrane region" description="Helical" evidence="2">
    <location>
        <begin position="43"/>
        <end position="64"/>
    </location>
</feature>
<dbReference type="EMBL" id="JACJJC010000008">
    <property type="protein sequence ID" value="MBM6704126.1"/>
    <property type="molecule type" value="Genomic_DNA"/>
</dbReference>
<evidence type="ECO:0000313" key="3">
    <source>
        <dbReference type="EMBL" id="MBM6704126.1"/>
    </source>
</evidence>